<feature type="transmembrane region" description="Helical" evidence="5">
    <location>
        <begin position="176"/>
        <end position="196"/>
    </location>
</feature>
<keyword evidence="8" id="KW-1185">Reference proteome</keyword>
<protein>
    <submittedName>
        <fullName evidence="7">H+ Antiporter protein</fullName>
    </submittedName>
</protein>
<feature type="transmembrane region" description="Helical" evidence="5">
    <location>
        <begin position="314"/>
        <end position="336"/>
    </location>
</feature>
<dbReference type="InterPro" id="IPR036259">
    <property type="entry name" value="MFS_trans_sf"/>
</dbReference>
<keyword evidence="2 5" id="KW-0812">Transmembrane</keyword>
<evidence type="ECO:0000313" key="8">
    <source>
        <dbReference type="Proteomes" id="UP000266895"/>
    </source>
</evidence>
<organism evidence="7 8">
    <name type="scientific">Actinomyces howellii</name>
    <dbReference type="NCBI Taxonomy" id="52771"/>
    <lineage>
        <taxon>Bacteria</taxon>
        <taxon>Bacillati</taxon>
        <taxon>Actinomycetota</taxon>
        <taxon>Actinomycetes</taxon>
        <taxon>Actinomycetales</taxon>
        <taxon>Actinomycetaceae</taxon>
        <taxon>Actinomyces</taxon>
    </lineage>
</organism>
<dbReference type="GO" id="GO:0022857">
    <property type="term" value="F:transmembrane transporter activity"/>
    <property type="evidence" value="ECO:0007669"/>
    <property type="project" value="InterPro"/>
</dbReference>
<dbReference type="PANTHER" id="PTHR23542">
    <property type="match status" value="1"/>
</dbReference>
<dbReference type="GO" id="GO:0005886">
    <property type="term" value="C:plasma membrane"/>
    <property type="evidence" value="ECO:0007669"/>
    <property type="project" value="UniProtKB-SubCell"/>
</dbReference>
<dbReference type="InterPro" id="IPR011701">
    <property type="entry name" value="MFS"/>
</dbReference>
<evidence type="ECO:0000256" key="2">
    <source>
        <dbReference type="ARBA" id="ARBA00022692"/>
    </source>
</evidence>
<dbReference type="SUPFAM" id="SSF103473">
    <property type="entry name" value="MFS general substrate transporter"/>
    <property type="match status" value="1"/>
</dbReference>
<evidence type="ECO:0000256" key="1">
    <source>
        <dbReference type="ARBA" id="ARBA00004651"/>
    </source>
</evidence>
<evidence type="ECO:0000256" key="3">
    <source>
        <dbReference type="ARBA" id="ARBA00022989"/>
    </source>
</evidence>
<feature type="transmembrane region" description="Helical" evidence="5">
    <location>
        <begin position="79"/>
        <end position="98"/>
    </location>
</feature>
<feature type="transmembrane region" description="Helical" evidence="5">
    <location>
        <begin position="48"/>
        <end position="67"/>
    </location>
</feature>
<evidence type="ECO:0000259" key="6">
    <source>
        <dbReference type="PROSITE" id="PS50850"/>
    </source>
</evidence>
<dbReference type="PROSITE" id="PS50850">
    <property type="entry name" value="MFS"/>
    <property type="match status" value="1"/>
</dbReference>
<proteinExistence type="predicted"/>
<dbReference type="RefSeq" id="WP_126382542.1">
    <property type="nucleotide sequence ID" value="NZ_LR134350.1"/>
</dbReference>
<dbReference type="Proteomes" id="UP000266895">
    <property type="component" value="Chromosome"/>
</dbReference>
<feature type="transmembrane region" description="Helical" evidence="5">
    <location>
        <begin position="348"/>
        <end position="371"/>
    </location>
</feature>
<name>A0A3S5EH22_9ACTO</name>
<dbReference type="InterPro" id="IPR020846">
    <property type="entry name" value="MFS_dom"/>
</dbReference>
<dbReference type="OrthoDB" id="9180256at2"/>
<evidence type="ECO:0000256" key="4">
    <source>
        <dbReference type="ARBA" id="ARBA00023136"/>
    </source>
</evidence>
<gene>
    <name evidence="7" type="ORF">NCTC11636_01464</name>
</gene>
<dbReference type="Pfam" id="PF07690">
    <property type="entry name" value="MFS_1"/>
    <property type="match status" value="1"/>
</dbReference>
<feature type="transmembrane region" description="Helical" evidence="5">
    <location>
        <begin position="377"/>
        <end position="401"/>
    </location>
</feature>
<feature type="transmembrane region" description="Helical" evidence="5">
    <location>
        <begin position="104"/>
        <end position="125"/>
    </location>
</feature>
<reference evidence="7 8" key="1">
    <citation type="submission" date="2018-12" db="EMBL/GenBank/DDBJ databases">
        <authorList>
            <consortium name="Pathogen Informatics"/>
        </authorList>
    </citation>
    <scope>NUCLEOTIDE SEQUENCE [LARGE SCALE GENOMIC DNA]</scope>
    <source>
        <strain evidence="7 8">NCTC11636</strain>
    </source>
</reference>
<dbReference type="KEGG" id="ahw:NCTC11636_01464"/>
<feature type="transmembrane region" description="Helical" evidence="5">
    <location>
        <begin position="291"/>
        <end position="308"/>
    </location>
</feature>
<dbReference type="AlphaFoldDB" id="A0A3S5EH22"/>
<evidence type="ECO:0000313" key="7">
    <source>
        <dbReference type="EMBL" id="VEG28294.1"/>
    </source>
</evidence>
<dbReference type="EMBL" id="LR134350">
    <property type="protein sequence ID" value="VEG28294.1"/>
    <property type="molecule type" value="Genomic_DNA"/>
</dbReference>
<keyword evidence="4 5" id="KW-0472">Membrane</keyword>
<feature type="transmembrane region" description="Helical" evidence="5">
    <location>
        <begin position="225"/>
        <end position="252"/>
    </location>
</feature>
<accession>A0A3S5EH22</accession>
<feature type="transmembrane region" description="Helical" evidence="5">
    <location>
        <begin position="258"/>
        <end position="279"/>
    </location>
</feature>
<comment type="subcellular location">
    <subcellularLocation>
        <location evidence="1">Cell membrane</location>
        <topology evidence="1">Multi-pass membrane protein</topology>
    </subcellularLocation>
</comment>
<dbReference type="Gene3D" id="1.20.1250.20">
    <property type="entry name" value="MFS general substrate transporter like domains"/>
    <property type="match status" value="1"/>
</dbReference>
<keyword evidence="3 5" id="KW-1133">Transmembrane helix</keyword>
<feature type="domain" description="Major facilitator superfamily (MFS) profile" evidence="6">
    <location>
        <begin position="225"/>
        <end position="416"/>
    </location>
</feature>
<evidence type="ECO:0000256" key="5">
    <source>
        <dbReference type="SAM" id="Phobius"/>
    </source>
</evidence>
<sequence>MSSTYGRVLRTPGALSFSVAGLLARFPMSMVGISTILAVQAVYGSYSAAGTVAATHIVASAVCSPLLARLVDAYGQARVMTPAIILSALALVGLIVATPTRADLWVLMVLSALAGALGGSMGSLVRSRWTLVLSTPDDLHTAFALEAAFDEIVYIVGPVLATALSTSPALPVTSGWIAALVLQVGGGLWFLSLRGTEPPVHGHRRREHLGGAPTARTTPVLRRGAAVAVVVVFLFSGSMFGANDVAAVAFATELGQKSAAGIVLAGWSIGSLAAALVYGTRSWGWPLWKQFLAGTVAVAAGASTLMAAPNLIVLTAIMALTGMAIAPTLTTGYNIIQVTVAPSQLTEGLAWVGTSLNIGVSLGSLLAGYVIDARGSHGGYLLVAVTAWVSVLAAVAALGALKQARSHASLDAAPQA</sequence>
<dbReference type="PANTHER" id="PTHR23542:SF1">
    <property type="entry name" value="MAJOR FACILITATOR SUPERFAMILY (MFS) PROFILE DOMAIN-CONTAINING PROTEIN"/>
    <property type="match status" value="1"/>
</dbReference>